<dbReference type="Proteomes" id="UP000305836">
    <property type="component" value="Unassembled WGS sequence"/>
</dbReference>
<reference evidence="2 3" key="1">
    <citation type="submission" date="2019-04" db="EMBL/GenBank/DDBJ databases">
        <title>Kribbella sp. NEAU-THZ 27 nov., a novel actinomycete isolated from soil.</title>
        <authorList>
            <person name="Duan L."/>
        </authorList>
    </citation>
    <scope>NUCLEOTIDE SEQUENCE [LARGE SCALE GENOMIC DNA]</scope>
    <source>
        <strain evidence="3">NEAU-THZ27</strain>
    </source>
</reference>
<organism evidence="2 3">
    <name type="scientific">Kribbella jiaozuonensis</name>
    <dbReference type="NCBI Taxonomy" id="2575441"/>
    <lineage>
        <taxon>Bacteria</taxon>
        <taxon>Bacillati</taxon>
        <taxon>Actinomycetota</taxon>
        <taxon>Actinomycetes</taxon>
        <taxon>Propionibacteriales</taxon>
        <taxon>Kribbellaceae</taxon>
        <taxon>Kribbella</taxon>
    </lineage>
</organism>
<protein>
    <submittedName>
        <fullName evidence="2">Uncharacterized protein</fullName>
    </submittedName>
</protein>
<gene>
    <name evidence="2" type="ORF">FDA38_36510</name>
</gene>
<feature type="compositionally biased region" description="Low complexity" evidence="1">
    <location>
        <begin position="1"/>
        <end position="12"/>
    </location>
</feature>
<name>A0A4U3LFJ5_9ACTN</name>
<evidence type="ECO:0000256" key="1">
    <source>
        <dbReference type="SAM" id="MobiDB-lite"/>
    </source>
</evidence>
<sequence length="81" mass="8722">MAFGRSNNNNSNGKKKNEAEHTSGARPSTEQTHQEGQTRRQKDQGGRKAHKAGRVKLNPNTANGRAAAAAKKAEKKKGNGR</sequence>
<feature type="compositionally biased region" description="Basic and acidic residues" evidence="1">
    <location>
        <begin position="32"/>
        <end position="46"/>
    </location>
</feature>
<dbReference type="AlphaFoldDB" id="A0A4U3LFJ5"/>
<dbReference type="RefSeq" id="WP_137258744.1">
    <property type="nucleotide sequence ID" value="NZ_JBHSPQ010000002.1"/>
</dbReference>
<evidence type="ECO:0000313" key="3">
    <source>
        <dbReference type="Proteomes" id="UP000305836"/>
    </source>
</evidence>
<feature type="region of interest" description="Disordered" evidence="1">
    <location>
        <begin position="1"/>
        <end position="81"/>
    </location>
</feature>
<proteinExistence type="predicted"/>
<accession>A0A4U3LFJ5</accession>
<evidence type="ECO:0000313" key="2">
    <source>
        <dbReference type="EMBL" id="TKK74295.1"/>
    </source>
</evidence>
<comment type="caution">
    <text evidence="2">The sequence shown here is derived from an EMBL/GenBank/DDBJ whole genome shotgun (WGS) entry which is preliminary data.</text>
</comment>
<dbReference type="EMBL" id="SZPZ01000006">
    <property type="protein sequence ID" value="TKK74295.1"/>
    <property type="molecule type" value="Genomic_DNA"/>
</dbReference>
<keyword evidence="3" id="KW-1185">Reference proteome</keyword>